<feature type="compositionally biased region" description="Low complexity" evidence="1">
    <location>
        <begin position="154"/>
        <end position="169"/>
    </location>
</feature>
<evidence type="ECO:0000256" key="1">
    <source>
        <dbReference type="SAM" id="MobiDB-lite"/>
    </source>
</evidence>
<protein>
    <submittedName>
        <fullName evidence="2">Uncharacterized protein</fullName>
    </submittedName>
</protein>
<reference evidence="2 3" key="1">
    <citation type="submission" date="2024-02" db="EMBL/GenBank/DDBJ databases">
        <title>De novo assembly and annotation of 12 fungi associated with fruit tree decline syndrome in Ontario, Canada.</title>
        <authorList>
            <person name="Sulman M."/>
            <person name="Ellouze W."/>
            <person name="Ilyukhin E."/>
        </authorList>
    </citation>
    <scope>NUCLEOTIDE SEQUENCE [LARGE SCALE GENOMIC DNA]</scope>
    <source>
        <strain evidence="2 3">FDS-637</strain>
    </source>
</reference>
<feature type="region of interest" description="Disordered" evidence="1">
    <location>
        <begin position="202"/>
        <end position="337"/>
    </location>
</feature>
<organism evidence="2 3">
    <name type="scientific">Diplodia seriata</name>
    <dbReference type="NCBI Taxonomy" id="420778"/>
    <lineage>
        <taxon>Eukaryota</taxon>
        <taxon>Fungi</taxon>
        <taxon>Dikarya</taxon>
        <taxon>Ascomycota</taxon>
        <taxon>Pezizomycotina</taxon>
        <taxon>Dothideomycetes</taxon>
        <taxon>Dothideomycetes incertae sedis</taxon>
        <taxon>Botryosphaeriales</taxon>
        <taxon>Botryosphaeriaceae</taxon>
        <taxon>Diplodia</taxon>
    </lineage>
</organism>
<sequence>MALPQSRPTDPFSAQLTKENGTVLNRRAPNAHIGNIPVPKTTPSVIKTFSLYNRKPAPFEFSKDKKRRFYGPRSNLAEAALSCTTKTTSSAPSSSSAPAKSPPTCDSPTPKDSRSLLSSTPVGYNNSGAITTTDSATTYEPVVSITGGGGGKKNSGFNHQNSSSSNSNSGTGGGDDGASTSSELAIEQLEREVLALLFPVATAAPPSSSPPPPPVPTWSRCSQNVDAASVAQMYALMREAEEEEDDDDDDSTTTDSAGNSIDHLDRWRRRQMSTMGTHGDGGSQQRRHQTKGEGEEKETETPQPPYNRRGVAHQSSGPPPAMRLPRLPPSSLGRRSG</sequence>
<dbReference type="EMBL" id="JAJVCZ030000008">
    <property type="protein sequence ID" value="KAL0256875.1"/>
    <property type="molecule type" value="Genomic_DNA"/>
</dbReference>
<evidence type="ECO:0000313" key="3">
    <source>
        <dbReference type="Proteomes" id="UP001430584"/>
    </source>
</evidence>
<feature type="compositionally biased region" description="Pro residues" evidence="1">
    <location>
        <begin position="207"/>
        <end position="216"/>
    </location>
</feature>
<name>A0ABR3C9L8_9PEZI</name>
<comment type="caution">
    <text evidence="2">The sequence shown here is derived from an EMBL/GenBank/DDBJ whole genome shotgun (WGS) entry which is preliminary data.</text>
</comment>
<feature type="compositionally biased region" description="Polar residues" evidence="1">
    <location>
        <begin position="115"/>
        <end position="138"/>
    </location>
</feature>
<accession>A0ABR3C9L8</accession>
<feature type="compositionally biased region" description="Low complexity" evidence="1">
    <location>
        <begin position="86"/>
        <end position="104"/>
    </location>
</feature>
<feature type="compositionally biased region" description="Acidic residues" evidence="1">
    <location>
        <begin position="240"/>
        <end position="252"/>
    </location>
</feature>
<dbReference type="Proteomes" id="UP001430584">
    <property type="component" value="Unassembled WGS sequence"/>
</dbReference>
<evidence type="ECO:0000313" key="2">
    <source>
        <dbReference type="EMBL" id="KAL0256875.1"/>
    </source>
</evidence>
<feature type="compositionally biased region" description="Pro residues" evidence="1">
    <location>
        <begin position="317"/>
        <end position="328"/>
    </location>
</feature>
<proteinExistence type="predicted"/>
<feature type="region of interest" description="Disordered" evidence="1">
    <location>
        <begin position="86"/>
        <end position="180"/>
    </location>
</feature>
<gene>
    <name evidence="2" type="ORF">SLS55_007684</name>
</gene>
<dbReference type="RefSeq" id="XP_066629904.1">
    <property type="nucleotide sequence ID" value="XM_066779100.1"/>
</dbReference>
<keyword evidence="3" id="KW-1185">Reference proteome</keyword>
<dbReference type="GeneID" id="92011769"/>